<feature type="region of interest" description="Disordered" evidence="1">
    <location>
        <begin position="24"/>
        <end position="84"/>
    </location>
</feature>
<dbReference type="AlphaFoldDB" id="A0A9I9EKH4"/>
<proteinExistence type="predicted"/>
<protein>
    <submittedName>
        <fullName evidence="2">Uncharacterized protein</fullName>
    </submittedName>
</protein>
<sequence>MRRTSDSDLDGLWTVNHNLLTAATDFQRRPTTVRSHPRPSDDDPRRPTAVRSCPRPSDGDPRRLRPTSSPSSLSQNENEKSEEASDLLLDTATDLMLPIELYLEMTVLFKIRTLETYTSRTVVFSAKELSDGTPPFGMNFLFYLDFDKGRRLFVKDLRFSSIAGILLNSFFIPITSCSKASSFSSICVCSIVDFLPKIHRSDTNLMEHHLLILIRDANMNLELGSGILIVVPISNEHSASGSLIENAI</sequence>
<accession>A0A9I9EKH4</accession>
<organism evidence="2">
    <name type="scientific">Cucumis melo</name>
    <name type="common">Muskmelon</name>
    <dbReference type="NCBI Taxonomy" id="3656"/>
    <lineage>
        <taxon>Eukaryota</taxon>
        <taxon>Viridiplantae</taxon>
        <taxon>Streptophyta</taxon>
        <taxon>Embryophyta</taxon>
        <taxon>Tracheophyta</taxon>
        <taxon>Spermatophyta</taxon>
        <taxon>Magnoliopsida</taxon>
        <taxon>eudicotyledons</taxon>
        <taxon>Gunneridae</taxon>
        <taxon>Pentapetalae</taxon>
        <taxon>rosids</taxon>
        <taxon>fabids</taxon>
        <taxon>Cucurbitales</taxon>
        <taxon>Cucurbitaceae</taxon>
        <taxon>Benincaseae</taxon>
        <taxon>Cucumis</taxon>
    </lineage>
</organism>
<evidence type="ECO:0000313" key="2">
    <source>
        <dbReference type="EnsemblPlants" id="MELO3C034994.2.1"/>
    </source>
</evidence>
<reference evidence="2" key="1">
    <citation type="submission" date="2023-03" db="UniProtKB">
        <authorList>
            <consortium name="EnsemblPlants"/>
        </authorList>
    </citation>
    <scope>IDENTIFICATION</scope>
</reference>
<dbReference type="Gramene" id="MELO3C034994.2.1">
    <property type="protein sequence ID" value="MELO3C034994.2.1"/>
    <property type="gene ID" value="MELO3C034994.2"/>
</dbReference>
<dbReference type="EnsemblPlants" id="MELO3C034994.2.1">
    <property type="protein sequence ID" value="MELO3C034994.2.1"/>
    <property type="gene ID" value="MELO3C034994.2"/>
</dbReference>
<name>A0A9I9EKH4_CUCME</name>
<evidence type="ECO:0000256" key="1">
    <source>
        <dbReference type="SAM" id="MobiDB-lite"/>
    </source>
</evidence>